<comment type="caution">
    <text evidence="1">The sequence shown here is derived from an EMBL/GenBank/DDBJ whole genome shotgun (WGS) entry which is preliminary data.</text>
</comment>
<dbReference type="RefSeq" id="WP_048280823.1">
    <property type="nucleotide sequence ID" value="NZ_LDZF01000036.1"/>
</dbReference>
<dbReference type="Proteomes" id="UP000036196">
    <property type="component" value="Unassembled WGS sequence"/>
</dbReference>
<reference evidence="1 2" key="1">
    <citation type="submission" date="2015-05" db="EMBL/GenBank/DDBJ databases">
        <title>Genome sequences of Pluralibacter gergoviae.</title>
        <authorList>
            <person name="Greninger A.L."/>
            <person name="Miller S."/>
        </authorList>
    </citation>
    <scope>NUCLEOTIDE SEQUENCE [LARGE SCALE GENOMIC DNA]</scope>
    <source>
        <strain evidence="1 2">JS81F13</strain>
    </source>
</reference>
<accession>A0A0J5NRN2</accession>
<organism evidence="1 2">
    <name type="scientific">Pluralibacter gergoviae</name>
    <name type="common">Enterobacter gergoviae</name>
    <dbReference type="NCBI Taxonomy" id="61647"/>
    <lineage>
        <taxon>Bacteria</taxon>
        <taxon>Pseudomonadati</taxon>
        <taxon>Pseudomonadota</taxon>
        <taxon>Gammaproteobacteria</taxon>
        <taxon>Enterobacterales</taxon>
        <taxon>Enterobacteriaceae</taxon>
        <taxon>Pluralibacter</taxon>
    </lineage>
</organism>
<dbReference type="EMBL" id="LDZF01000036">
    <property type="protein sequence ID" value="KMK11027.1"/>
    <property type="molecule type" value="Genomic_DNA"/>
</dbReference>
<evidence type="ECO:0000313" key="2">
    <source>
        <dbReference type="Proteomes" id="UP000036196"/>
    </source>
</evidence>
<dbReference type="AlphaFoldDB" id="A0A0J5NRN2"/>
<proteinExistence type="predicted"/>
<gene>
    <name evidence="1" type="ORF">ABW06_23350</name>
</gene>
<sequence>MEDEQARQRELNAKLQQRLSTVTPDLLSEFMFKRGVETFRCLLCGSEDVGIPQCREHISGPDGSMTKAYVDYIKVDADGPPFSLMHYQYRIICRNCGYTHHIAVWPVLKWVEDGESHGE</sequence>
<keyword evidence="2" id="KW-1185">Reference proteome</keyword>
<dbReference type="PATRIC" id="fig|61647.15.peg.3580"/>
<evidence type="ECO:0000313" key="1">
    <source>
        <dbReference type="EMBL" id="KMK11027.1"/>
    </source>
</evidence>
<name>A0A0J5NRN2_PLUGE</name>
<protein>
    <submittedName>
        <fullName evidence="1">Uncharacterized protein</fullName>
    </submittedName>
</protein>